<dbReference type="EMBL" id="KV892099">
    <property type="protein sequence ID" value="OON21518.1"/>
    <property type="molecule type" value="Genomic_DNA"/>
</dbReference>
<dbReference type="PANTHER" id="PTHR10013">
    <property type="entry name" value="GENERAL VESICULAR TRANSPORT FACTOR P115"/>
    <property type="match status" value="1"/>
</dbReference>
<evidence type="ECO:0000259" key="7">
    <source>
        <dbReference type="Pfam" id="PF04869"/>
    </source>
</evidence>
<dbReference type="Gene3D" id="1.25.10.10">
    <property type="entry name" value="Leucine-rich Repeat Variant"/>
    <property type="match status" value="2"/>
</dbReference>
<dbReference type="Pfam" id="PF04869">
    <property type="entry name" value="Uso1_p115_head"/>
    <property type="match status" value="1"/>
</dbReference>
<evidence type="ECO:0000313" key="8">
    <source>
        <dbReference type="EMBL" id="OON21518.1"/>
    </source>
</evidence>
<evidence type="ECO:0000313" key="9">
    <source>
        <dbReference type="Proteomes" id="UP000243686"/>
    </source>
</evidence>
<dbReference type="InterPro" id="IPR016024">
    <property type="entry name" value="ARM-type_fold"/>
</dbReference>
<evidence type="ECO:0000256" key="2">
    <source>
        <dbReference type="ARBA" id="ARBA00023034"/>
    </source>
</evidence>
<dbReference type="PANTHER" id="PTHR10013:SF0">
    <property type="entry name" value="GENERAL VESICULAR TRANSPORT FACTOR P115"/>
    <property type="match status" value="1"/>
</dbReference>
<organism evidence="8 9">
    <name type="scientific">Opisthorchis viverrini</name>
    <name type="common">Southeast Asian liver fluke</name>
    <dbReference type="NCBI Taxonomy" id="6198"/>
    <lineage>
        <taxon>Eukaryota</taxon>
        <taxon>Metazoa</taxon>
        <taxon>Spiralia</taxon>
        <taxon>Lophotrochozoa</taxon>
        <taxon>Platyhelminthes</taxon>
        <taxon>Trematoda</taxon>
        <taxon>Digenea</taxon>
        <taxon>Opisthorchiida</taxon>
        <taxon>Opisthorchiata</taxon>
        <taxon>Opisthorchiidae</taxon>
        <taxon>Opisthorchis</taxon>
    </lineage>
</organism>
<evidence type="ECO:0000256" key="1">
    <source>
        <dbReference type="ARBA" id="ARBA00004555"/>
    </source>
</evidence>
<dbReference type="GO" id="GO:0006886">
    <property type="term" value="P:intracellular protein transport"/>
    <property type="evidence" value="ECO:0007669"/>
    <property type="project" value="InterPro"/>
</dbReference>
<evidence type="ECO:0000256" key="5">
    <source>
        <dbReference type="SAM" id="Phobius"/>
    </source>
</evidence>
<feature type="coiled-coil region" evidence="4">
    <location>
        <begin position="597"/>
        <end position="631"/>
    </location>
</feature>
<evidence type="ECO:0000256" key="3">
    <source>
        <dbReference type="ARBA" id="ARBA00023054"/>
    </source>
</evidence>
<feature type="transmembrane region" description="Helical" evidence="5">
    <location>
        <begin position="1165"/>
        <end position="1185"/>
    </location>
</feature>
<reference evidence="8 9" key="1">
    <citation type="submission" date="2015-03" db="EMBL/GenBank/DDBJ databases">
        <title>Draft genome of the nematode, Opisthorchis viverrini.</title>
        <authorList>
            <person name="Mitreva M."/>
        </authorList>
    </citation>
    <scope>NUCLEOTIDE SEQUENCE [LARGE SCALE GENOMIC DNA]</scope>
    <source>
        <strain evidence="8">Khon Kaen</strain>
    </source>
</reference>
<dbReference type="AlphaFoldDB" id="A0A1S8X486"/>
<dbReference type="GO" id="GO:0048280">
    <property type="term" value="P:vesicle fusion with Golgi apparatus"/>
    <property type="evidence" value="ECO:0007669"/>
    <property type="project" value="InterPro"/>
</dbReference>
<dbReference type="InterPro" id="IPR004843">
    <property type="entry name" value="Calcineurin-like_PHP"/>
</dbReference>
<name>A0A1S8X486_OPIVI</name>
<feature type="domain" description="Calcineurin-like phosphoesterase" evidence="6">
    <location>
        <begin position="886"/>
        <end position="1071"/>
    </location>
</feature>
<dbReference type="GO" id="GO:0006888">
    <property type="term" value="P:endoplasmic reticulum to Golgi vesicle-mediated transport"/>
    <property type="evidence" value="ECO:0007669"/>
    <property type="project" value="TreeGrafter"/>
</dbReference>
<protein>
    <submittedName>
        <fullName evidence="8">Ser/Thr phosphatase family protein</fullName>
    </submittedName>
</protein>
<keyword evidence="2" id="KW-0333">Golgi apparatus</keyword>
<dbReference type="GO" id="GO:0012507">
    <property type="term" value="C:ER to Golgi transport vesicle membrane"/>
    <property type="evidence" value="ECO:0007669"/>
    <property type="project" value="TreeGrafter"/>
</dbReference>
<dbReference type="GO" id="GO:0005795">
    <property type="term" value="C:Golgi stack"/>
    <property type="evidence" value="ECO:0007669"/>
    <property type="project" value="TreeGrafter"/>
</dbReference>
<dbReference type="InterPro" id="IPR029052">
    <property type="entry name" value="Metallo-depent_PP-like"/>
</dbReference>
<dbReference type="Pfam" id="PF00149">
    <property type="entry name" value="Metallophos"/>
    <property type="match status" value="1"/>
</dbReference>
<dbReference type="SUPFAM" id="SSF56300">
    <property type="entry name" value="Metallo-dependent phosphatases"/>
    <property type="match status" value="1"/>
</dbReference>
<evidence type="ECO:0000256" key="4">
    <source>
        <dbReference type="SAM" id="Coils"/>
    </source>
</evidence>
<sequence length="1210" mass="135844">MNIIKRYLSADSEQDEDGGSDIVEKLVDRFQSATRTEDKRDALRTLKSLSKAYELHVRRNTLRLLTLLLTNQLKGTQEVILQCPRAISRLVDLLSDPREALRNDTLLLLIELTKSHMNIQKIVAFENTFERLFAIIQSEGLLDGGVVVEDCLRLMWQLLEGNVPNQILFRENNFIQRLLPLFEPKMMGDATDYQSHWSVQKVVNLQLALHQNQETRLCQTSMYKCGLLSALCAIVMAVGVPADVLNKAIYVLADVIRGCPVNQEYLAQVIAPSEPPQPVITILVISMVTERQELAVRAAALYCFQCYVTSNRETQSAVIQTLLPKSAGSSEPISMGQLLFGGLFSDEVLSVWFSAIALSHCILDNPQLKEELLRFQMALAPDGSSIRLLQHCLLCFEKSNRFQARIGMLQFLCSWLAYCPEAIHCFLSGPSENDSNSSVTAINAASADPKSGTKSVRGSNWSMLLAEAATLGDEEEDILVRGLITLLACICIIYNPGDVVGFDRATLKNTLERRIGLDTIVEYLSQVSKAESFTMASKHPELKCHCNSDLVFDYSFTLLFKRLEYEAIHLFQPLEFGPTSREPDTYRTSSRVTESQIAAYEEKLAIKDAELNSLRNRLALLETEMSAVQNRSHLVPNHSTSQPQPPVFYILLVTLCFVIVFSSFTAPGSEHSFSPFTSQSKPNEVDEKVKLLEEKLNQSVREKEELKSMHDDLLLLLHDQDVKLTRLKRMVRNLGGSLEDISDDEHSAEATTQVAQIPYTGCDHPSVQTTSAANFGPASFNIPRTTMQLTHPSSSTPTPATHLAPSKQGQQTSHFIPNTAFPQQTYYSKDDPCLCDRRNLVHNMSRDRRRRLIVFFTICVVLIGELILPLLNTLELPINRAENGEIRVLLVSDPHVKVYETRWDIMALASAYDSDCYLQRYFNKVVKLFSPDAVIISGDLLDGGSTASSTAFTNAAERVKNIFLSHDDIPYLLVPGDNDVGGAWDDPWSEEKSELFHETFQQFTRPKHIGFVGLYGRMSWAQTDLWKTVSSKDNLTIYVAHNPVITPYGATLSKELVKLKPALLISGHDHVAYALHWEKRTNTSERIFWLVPPDASGQPTKPFQFDLNMSFLTSSAQGNVVQLGVPSCTYRSGQAHLAAYGALQIWRNRTIRYHVVSLPNRQNILIFYLVAFCCIVLIGLFSLSLRMFCAQIFLYVTLFLCAYFIVTLLA</sequence>
<keyword evidence="5" id="KW-0472">Membrane</keyword>
<dbReference type="Proteomes" id="UP000243686">
    <property type="component" value="Unassembled WGS sequence"/>
</dbReference>
<dbReference type="GO" id="GO:0048211">
    <property type="term" value="P:Golgi vesicle docking"/>
    <property type="evidence" value="ECO:0007669"/>
    <property type="project" value="TreeGrafter"/>
</dbReference>
<dbReference type="InterPro" id="IPR024095">
    <property type="entry name" value="Vesicle_P115"/>
</dbReference>
<dbReference type="GO" id="GO:0016787">
    <property type="term" value="F:hydrolase activity"/>
    <property type="evidence" value="ECO:0007669"/>
    <property type="project" value="InterPro"/>
</dbReference>
<dbReference type="InterPro" id="IPR011989">
    <property type="entry name" value="ARM-like"/>
</dbReference>
<dbReference type="InterPro" id="IPR006953">
    <property type="entry name" value="Vesicle_Uso1_P115_head"/>
</dbReference>
<dbReference type="Gene3D" id="3.60.21.10">
    <property type="match status" value="1"/>
</dbReference>
<accession>A0A1S8X486</accession>
<keyword evidence="5" id="KW-0812">Transmembrane</keyword>
<feature type="transmembrane region" description="Helical" evidence="5">
    <location>
        <begin position="852"/>
        <end position="871"/>
    </location>
</feature>
<feature type="transmembrane region" description="Helical" evidence="5">
    <location>
        <begin position="647"/>
        <end position="666"/>
    </location>
</feature>
<dbReference type="InterPro" id="IPR041209">
    <property type="entry name" value="P115_Arm_rpt"/>
</dbReference>
<evidence type="ECO:0000259" key="6">
    <source>
        <dbReference type="Pfam" id="PF00149"/>
    </source>
</evidence>
<gene>
    <name evidence="8" type="ORF">X801_02580</name>
</gene>
<dbReference type="GO" id="GO:0045056">
    <property type="term" value="P:transcytosis"/>
    <property type="evidence" value="ECO:0007669"/>
    <property type="project" value="TreeGrafter"/>
</dbReference>
<keyword evidence="3 4" id="KW-0175">Coiled coil</keyword>
<dbReference type="Pfam" id="PF18770">
    <property type="entry name" value="Arm_vescicular"/>
    <property type="match status" value="1"/>
</dbReference>
<comment type="subcellular location">
    <subcellularLocation>
        <location evidence="1">Golgi apparatus</location>
    </subcellularLocation>
</comment>
<feature type="transmembrane region" description="Helical" evidence="5">
    <location>
        <begin position="1192"/>
        <end position="1209"/>
    </location>
</feature>
<dbReference type="GO" id="GO:0000139">
    <property type="term" value="C:Golgi membrane"/>
    <property type="evidence" value="ECO:0007669"/>
    <property type="project" value="InterPro"/>
</dbReference>
<dbReference type="SUPFAM" id="SSF48371">
    <property type="entry name" value="ARM repeat"/>
    <property type="match status" value="2"/>
</dbReference>
<feature type="domain" description="Vesicle tethering protein Uso1/P115-like head" evidence="7">
    <location>
        <begin position="262"/>
        <end position="565"/>
    </location>
</feature>
<dbReference type="GO" id="GO:0005783">
    <property type="term" value="C:endoplasmic reticulum"/>
    <property type="evidence" value="ECO:0007669"/>
    <property type="project" value="TreeGrafter"/>
</dbReference>
<keyword evidence="5" id="KW-1133">Transmembrane helix</keyword>
<proteinExistence type="predicted"/>
<keyword evidence="9" id="KW-1185">Reference proteome</keyword>